<dbReference type="GO" id="GO:0004622">
    <property type="term" value="F:phosphatidylcholine lysophospholipase activity"/>
    <property type="evidence" value="ECO:0007669"/>
    <property type="project" value="TreeGrafter"/>
</dbReference>
<dbReference type="SMART" id="SM00637">
    <property type="entry name" value="CBD_II"/>
    <property type="match status" value="1"/>
</dbReference>
<gene>
    <name evidence="4" type="ORF">Asi03nite_53330</name>
</gene>
<reference evidence="4" key="1">
    <citation type="submission" date="2021-01" db="EMBL/GenBank/DDBJ databases">
        <title>Whole genome shotgun sequence of Actinoplanes siamensis NBRC 109076.</title>
        <authorList>
            <person name="Komaki H."/>
            <person name="Tamura T."/>
        </authorList>
    </citation>
    <scope>NUCLEOTIDE SEQUENCE</scope>
    <source>
        <strain evidence="4">NBRC 109076</strain>
    </source>
</reference>
<dbReference type="CDD" id="cd01833">
    <property type="entry name" value="XynB_like"/>
    <property type="match status" value="1"/>
</dbReference>
<dbReference type="PROSITE" id="PS51173">
    <property type="entry name" value="CBM2"/>
    <property type="match status" value="1"/>
</dbReference>
<dbReference type="SUPFAM" id="SSF52266">
    <property type="entry name" value="SGNH hydrolase"/>
    <property type="match status" value="1"/>
</dbReference>
<feature type="domain" description="CBM2" evidence="3">
    <location>
        <begin position="26"/>
        <end position="135"/>
    </location>
</feature>
<keyword evidence="5" id="KW-1185">Reference proteome</keyword>
<keyword evidence="2" id="KW-0732">Signal</keyword>
<dbReference type="Gene3D" id="2.60.40.290">
    <property type="match status" value="1"/>
</dbReference>
<proteinExistence type="predicted"/>
<evidence type="ECO:0000259" key="3">
    <source>
        <dbReference type="PROSITE" id="PS51173"/>
    </source>
</evidence>
<dbReference type="InterPro" id="IPR051532">
    <property type="entry name" value="Ester_Hydrolysis_Enzymes"/>
</dbReference>
<dbReference type="InterPro" id="IPR001919">
    <property type="entry name" value="CBD2"/>
</dbReference>
<dbReference type="SUPFAM" id="SSF49384">
    <property type="entry name" value="Carbohydrate-binding domain"/>
    <property type="match status" value="1"/>
</dbReference>
<dbReference type="EMBL" id="BOMW01000054">
    <property type="protein sequence ID" value="GIF07795.1"/>
    <property type="molecule type" value="Genomic_DNA"/>
</dbReference>
<dbReference type="GO" id="GO:0005975">
    <property type="term" value="P:carbohydrate metabolic process"/>
    <property type="evidence" value="ECO:0007669"/>
    <property type="project" value="InterPro"/>
</dbReference>
<name>A0A919TNA6_9ACTN</name>
<dbReference type="Pfam" id="PF00553">
    <property type="entry name" value="CBM_2"/>
    <property type="match status" value="1"/>
</dbReference>
<dbReference type="GO" id="GO:0030247">
    <property type="term" value="F:polysaccharide binding"/>
    <property type="evidence" value="ECO:0007669"/>
    <property type="project" value="UniProtKB-UniRule"/>
</dbReference>
<feature type="region of interest" description="Disordered" evidence="1">
    <location>
        <begin position="135"/>
        <end position="154"/>
    </location>
</feature>
<evidence type="ECO:0000313" key="5">
    <source>
        <dbReference type="Proteomes" id="UP000629619"/>
    </source>
</evidence>
<dbReference type="RefSeq" id="WP_203683188.1">
    <property type="nucleotide sequence ID" value="NZ_BOMW01000054.1"/>
</dbReference>
<dbReference type="PANTHER" id="PTHR30383">
    <property type="entry name" value="THIOESTERASE 1/PROTEASE 1/LYSOPHOSPHOLIPASE L1"/>
    <property type="match status" value="1"/>
</dbReference>
<evidence type="ECO:0000256" key="1">
    <source>
        <dbReference type="SAM" id="MobiDB-lite"/>
    </source>
</evidence>
<dbReference type="Proteomes" id="UP000629619">
    <property type="component" value="Unassembled WGS sequence"/>
</dbReference>
<dbReference type="GO" id="GO:0004553">
    <property type="term" value="F:hydrolase activity, hydrolyzing O-glycosyl compounds"/>
    <property type="evidence" value="ECO:0007669"/>
    <property type="project" value="InterPro"/>
</dbReference>
<sequence>MHRRKPAVLASVCALLTGFLFTTATRANAAAGCSVKYTVASQWPGGFGAAVDITNLGDPVSSWSLSFTLAGGQSITQLWNGSVTQSGSAVTVRNAAWNGAIATGGKASFGFNGSSTGSTPAPAAFALNGVACTGGTTNPSSPSSPTPSASTPATRKTRIMALGDSITGSPGCWRALLWQKLPADRVDFVGTLPGQGCGFPYDGENEGHGGYLVTNVAGQNLLAGWLATTDPDVVLMHFGTNDVWSNLPTSTILSAYTTLVGQMRASNPTMRILVAQIIPMNPATCAECAQRAVNLNAAIPAWAAGLSTTASPITVVDQWSGFDTATDTYDGVHPNDAGNAKIANRWYPAVAAAIS</sequence>
<accession>A0A919TNA6</accession>
<dbReference type="PANTHER" id="PTHR30383:SF2">
    <property type="entry name" value="CELLULOSE-BINDING PROTEIN"/>
    <property type="match status" value="1"/>
</dbReference>
<feature type="chain" id="PRO_5038139450" description="CBM2 domain-containing protein" evidence="2">
    <location>
        <begin position="30"/>
        <end position="355"/>
    </location>
</feature>
<organism evidence="4 5">
    <name type="scientific">Actinoplanes siamensis</name>
    <dbReference type="NCBI Taxonomy" id="1223317"/>
    <lineage>
        <taxon>Bacteria</taxon>
        <taxon>Bacillati</taxon>
        <taxon>Actinomycetota</taxon>
        <taxon>Actinomycetes</taxon>
        <taxon>Micromonosporales</taxon>
        <taxon>Micromonosporaceae</taxon>
        <taxon>Actinoplanes</taxon>
    </lineage>
</organism>
<evidence type="ECO:0000256" key="2">
    <source>
        <dbReference type="SAM" id="SignalP"/>
    </source>
</evidence>
<dbReference type="Gene3D" id="3.40.50.1110">
    <property type="entry name" value="SGNH hydrolase"/>
    <property type="match status" value="1"/>
</dbReference>
<dbReference type="InterPro" id="IPR008965">
    <property type="entry name" value="CBM2/CBM3_carb-bd_dom_sf"/>
</dbReference>
<dbReference type="InterPro" id="IPR013830">
    <property type="entry name" value="SGNH_hydro"/>
</dbReference>
<dbReference type="InterPro" id="IPR036514">
    <property type="entry name" value="SGNH_hydro_sf"/>
</dbReference>
<dbReference type="InterPro" id="IPR012291">
    <property type="entry name" value="CBM2_carb-bd_dom_sf"/>
</dbReference>
<comment type="caution">
    <text evidence="4">The sequence shown here is derived from an EMBL/GenBank/DDBJ whole genome shotgun (WGS) entry which is preliminary data.</text>
</comment>
<dbReference type="Pfam" id="PF13472">
    <property type="entry name" value="Lipase_GDSL_2"/>
    <property type="match status" value="1"/>
</dbReference>
<protein>
    <recommendedName>
        <fullName evidence="3">CBM2 domain-containing protein</fullName>
    </recommendedName>
</protein>
<feature type="signal peptide" evidence="2">
    <location>
        <begin position="1"/>
        <end position="29"/>
    </location>
</feature>
<dbReference type="AlphaFoldDB" id="A0A919TNA6"/>
<evidence type="ECO:0000313" key="4">
    <source>
        <dbReference type="EMBL" id="GIF07795.1"/>
    </source>
</evidence>